<keyword evidence="2" id="KW-1185">Reference proteome</keyword>
<proteinExistence type="predicted"/>
<organism evidence="1 2">
    <name type="scientific">Companilactobacillus kimchiensis</name>
    <dbReference type="NCBI Taxonomy" id="993692"/>
    <lineage>
        <taxon>Bacteria</taxon>
        <taxon>Bacillati</taxon>
        <taxon>Bacillota</taxon>
        <taxon>Bacilli</taxon>
        <taxon>Lactobacillales</taxon>
        <taxon>Lactobacillaceae</taxon>
        <taxon>Companilactobacillus</taxon>
    </lineage>
</organism>
<reference evidence="1 2" key="1">
    <citation type="journal article" date="2015" name="Genome Announc.">
        <title>Expanding the biotechnology potential of lactobacilli through comparative genomics of 213 strains and associated genera.</title>
        <authorList>
            <person name="Sun Z."/>
            <person name="Harris H.M."/>
            <person name="McCann A."/>
            <person name="Guo C."/>
            <person name="Argimon S."/>
            <person name="Zhang W."/>
            <person name="Yang X."/>
            <person name="Jeffery I.B."/>
            <person name="Cooney J.C."/>
            <person name="Kagawa T.F."/>
            <person name="Liu W."/>
            <person name="Song Y."/>
            <person name="Salvetti E."/>
            <person name="Wrobel A."/>
            <person name="Rasinkangas P."/>
            <person name="Parkhill J."/>
            <person name="Rea M.C."/>
            <person name="O'Sullivan O."/>
            <person name="Ritari J."/>
            <person name="Douillard F.P."/>
            <person name="Paul Ross R."/>
            <person name="Yang R."/>
            <person name="Briner A.E."/>
            <person name="Felis G.E."/>
            <person name="de Vos W.M."/>
            <person name="Barrangou R."/>
            <person name="Klaenhammer T.R."/>
            <person name="Caufield P.W."/>
            <person name="Cui Y."/>
            <person name="Zhang H."/>
            <person name="O'Toole P.W."/>
        </authorList>
    </citation>
    <scope>NUCLEOTIDE SEQUENCE [LARGE SCALE GENOMIC DNA]</scope>
    <source>
        <strain evidence="1 2">DSM 24716</strain>
    </source>
</reference>
<protein>
    <submittedName>
        <fullName evidence="1">Uncharacterized protein</fullName>
    </submittedName>
</protein>
<gene>
    <name evidence="1" type="ORF">IV57_GL001413</name>
</gene>
<comment type="caution">
    <text evidence="1">The sequence shown here is derived from an EMBL/GenBank/DDBJ whole genome shotgun (WGS) entry which is preliminary data.</text>
</comment>
<evidence type="ECO:0000313" key="2">
    <source>
        <dbReference type="Proteomes" id="UP000051006"/>
    </source>
</evidence>
<dbReference type="OrthoDB" id="2307210at2"/>
<sequence>MGKIAGFHAPKVLLNFIVGQMTGFISSKTFKKRVSGFLTETVDDVIDLAYRNTKK</sequence>
<dbReference type="PATRIC" id="fig|993692.3.peg.1433"/>
<dbReference type="Proteomes" id="UP000051006">
    <property type="component" value="Unassembled WGS sequence"/>
</dbReference>
<dbReference type="AlphaFoldDB" id="A0A0R2LFR7"/>
<dbReference type="STRING" id="993692.IV57_GL001413"/>
<name>A0A0R2LFR7_9LACO</name>
<dbReference type="RefSeq" id="WP_157051887.1">
    <property type="nucleotide sequence ID" value="NZ_JQCF01000003.1"/>
</dbReference>
<evidence type="ECO:0000313" key="1">
    <source>
        <dbReference type="EMBL" id="KRO00311.1"/>
    </source>
</evidence>
<dbReference type="EMBL" id="JQCF01000003">
    <property type="protein sequence ID" value="KRO00311.1"/>
    <property type="molecule type" value="Genomic_DNA"/>
</dbReference>
<accession>A0A0R2LFR7</accession>